<dbReference type="Gene3D" id="1.10.357.10">
    <property type="entry name" value="Tetracycline Repressor, domain 2"/>
    <property type="match status" value="1"/>
</dbReference>
<dbReference type="EMBL" id="JAGGMS010000001">
    <property type="protein sequence ID" value="MBP2185318.1"/>
    <property type="molecule type" value="Genomic_DNA"/>
</dbReference>
<dbReference type="SUPFAM" id="SSF46689">
    <property type="entry name" value="Homeodomain-like"/>
    <property type="match status" value="1"/>
</dbReference>
<dbReference type="InterPro" id="IPR009057">
    <property type="entry name" value="Homeodomain-like_sf"/>
</dbReference>
<gene>
    <name evidence="4" type="ORF">JOM49_006844</name>
</gene>
<evidence type="ECO:0000313" key="5">
    <source>
        <dbReference type="Proteomes" id="UP000741013"/>
    </source>
</evidence>
<evidence type="ECO:0000313" key="4">
    <source>
        <dbReference type="EMBL" id="MBP2185318.1"/>
    </source>
</evidence>
<evidence type="ECO:0000256" key="1">
    <source>
        <dbReference type="ARBA" id="ARBA00023125"/>
    </source>
</evidence>
<comment type="caution">
    <text evidence="4">The sequence shown here is derived from an EMBL/GenBank/DDBJ whole genome shotgun (WGS) entry which is preliminary data.</text>
</comment>
<accession>A0ABS4Q2L5</accession>
<dbReference type="PRINTS" id="PR00455">
    <property type="entry name" value="HTHTETR"/>
</dbReference>
<sequence>MTATRMAKADRRRFLLQRAFELSREQGTAALTLVSLAERAGVSRPVVYEHFGTREGLLMAMYADFDQRLAERMRTALAAAGGSLAEVARVLSTTYIETVVADGAGCAEVSAALAATEETRTFRDDSQAVYLKEFEAAFRPYAKPGRATLIAVHSAVDGLATAALAGRISRAQAVSAAIAVIVGVLGS</sequence>
<dbReference type="PANTHER" id="PTHR30055">
    <property type="entry name" value="HTH-TYPE TRANSCRIPTIONAL REGULATOR RUTR"/>
    <property type="match status" value="1"/>
</dbReference>
<dbReference type="RefSeq" id="WP_245369561.1">
    <property type="nucleotide sequence ID" value="NZ_JAGGMS010000001.1"/>
</dbReference>
<keyword evidence="1 2" id="KW-0238">DNA-binding</keyword>
<protein>
    <submittedName>
        <fullName evidence="4">AcrR family transcriptional regulator</fullName>
    </submittedName>
</protein>
<feature type="domain" description="HTH tetR-type" evidence="3">
    <location>
        <begin position="9"/>
        <end position="69"/>
    </location>
</feature>
<evidence type="ECO:0000256" key="2">
    <source>
        <dbReference type="PROSITE-ProRule" id="PRU00335"/>
    </source>
</evidence>
<dbReference type="PANTHER" id="PTHR30055:SF223">
    <property type="entry name" value="HTH-TYPE TRANSCRIPTIONAL REGULATOR UIDR"/>
    <property type="match status" value="1"/>
</dbReference>
<feature type="DNA-binding region" description="H-T-H motif" evidence="2">
    <location>
        <begin position="32"/>
        <end position="51"/>
    </location>
</feature>
<reference evidence="4 5" key="1">
    <citation type="submission" date="2021-03" db="EMBL/GenBank/DDBJ databases">
        <title>Sequencing the genomes of 1000 actinobacteria strains.</title>
        <authorList>
            <person name="Klenk H.-P."/>
        </authorList>
    </citation>
    <scope>NUCLEOTIDE SEQUENCE [LARGE SCALE GENOMIC DNA]</scope>
    <source>
        <strain evidence="4 5">DSM 45510</strain>
    </source>
</reference>
<organism evidence="4 5">
    <name type="scientific">Amycolatopsis magusensis</name>
    <dbReference type="NCBI Taxonomy" id="882444"/>
    <lineage>
        <taxon>Bacteria</taxon>
        <taxon>Bacillati</taxon>
        <taxon>Actinomycetota</taxon>
        <taxon>Actinomycetes</taxon>
        <taxon>Pseudonocardiales</taxon>
        <taxon>Pseudonocardiaceae</taxon>
        <taxon>Amycolatopsis</taxon>
    </lineage>
</organism>
<dbReference type="Proteomes" id="UP000741013">
    <property type="component" value="Unassembled WGS sequence"/>
</dbReference>
<dbReference type="InterPro" id="IPR001647">
    <property type="entry name" value="HTH_TetR"/>
</dbReference>
<evidence type="ECO:0000259" key="3">
    <source>
        <dbReference type="PROSITE" id="PS50977"/>
    </source>
</evidence>
<dbReference type="PROSITE" id="PS50977">
    <property type="entry name" value="HTH_TETR_2"/>
    <property type="match status" value="1"/>
</dbReference>
<dbReference type="Pfam" id="PF00440">
    <property type="entry name" value="TetR_N"/>
    <property type="match status" value="1"/>
</dbReference>
<proteinExistence type="predicted"/>
<name>A0ABS4Q2L5_9PSEU</name>
<keyword evidence="5" id="KW-1185">Reference proteome</keyword>
<dbReference type="InterPro" id="IPR050109">
    <property type="entry name" value="HTH-type_TetR-like_transc_reg"/>
</dbReference>